<keyword evidence="1" id="KW-0812">Transmembrane</keyword>
<gene>
    <name evidence="2" type="ORF">GCM10012278_25830</name>
</gene>
<reference evidence="2" key="1">
    <citation type="journal article" date="2014" name="Int. J. Syst. Evol. Microbiol.">
        <title>Complete genome sequence of Corynebacterium casei LMG S-19264T (=DSM 44701T), isolated from a smear-ripened cheese.</title>
        <authorList>
            <consortium name="US DOE Joint Genome Institute (JGI-PGF)"/>
            <person name="Walter F."/>
            <person name="Albersmeier A."/>
            <person name="Kalinowski J."/>
            <person name="Ruckert C."/>
        </authorList>
    </citation>
    <scope>NUCLEOTIDE SEQUENCE</scope>
    <source>
        <strain evidence="2">CGMCC 4.7430</strain>
    </source>
</reference>
<dbReference type="RefSeq" id="WP_225276963.1">
    <property type="nucleotide sequence ID" value="NZ_BMNK01000003.1"/>
</dbReference>
<organism evidence="2 3">
    <name type="scientific">Nonomuraea glycinis</name>
    <dbReference type="NCBI Taxonomy" id="2047744"/>
    <lineage>
        <taxon>Bacteria</taxon>
        <taxon>Bacillati</taxon>
        <taxon>Actinomycetota</taxon>
        <taxon>Actinomycetes</taxon>
        <taxon>Streptosporangiales</taxon>
        <taxon>Streptosporangiaceae</taxon>
        <taxon>Nonomuraea</taxon>
    </lineage>
</organism>
<name>A0A918E538_9ACTN</name>
<keyword evidence="1" id="KW-1133">Transmembrane helix</keyword>
<evidence type="ECO:0000256" key="1">
    <source>
        <dbReference type="SAM" id="Phobius"/>
    </source>
</evidence>
<evidence type="ECO:0000313" key="3">
    <source>
        <dbReference type="Proteomes" id="UP000660745"/>
    </source>
</evidence>
<reference evidence="2" key="2">
    <citation type="submission" date="2020-09" db="EMBL/GenBank/DDBJ databases">
        <authorList>
            <person name="Sun Q."/>
            <person name="Zhou Y."/>
        </authorList>
    </citation>
    <scope>NUCLEOTIDE SEQUENCE</scope>
    <source>
        <strain evidence="2">CGMCC 4.7430</strain>
    </source>
</reference>
<accession>A0A918E538</accession>
<dbReference type="AlphaFoldDB" id="A0A918E538"/>
<dbReference type="Proteomes" id="UP000660745">
    <property type="component" value="Unassembled WGS sequence"/>
</dbReference>
<keyword evidence="3" id="KW-1185">Reference proteome</keyword>
<feature type="transmembrane region" description="Helical" evidence="1">
    <location>
        <begin position="42"/>
        <end position="65"/>
    </location>
</feature>
<dbReference type="EMBL" id="BMNK01000003">
    <property type="protein sequence ID" value="GGP05609.1"/>
    <property type="molecule type" value="Genomic_DNA"/>
</dbReference>
<protein>
    <submittedName>
        <fullName evidence="2">Uncharacterized protein</fullName>
    </submittedName>
</protein>
<sequence>MISRRAPLFALDRVLAGWLAVAASTVTTALIVAVAVGRDASVVPAVVGGATFIVVSAVATARAHAVRAALLRRKWELTGTQ</sequence>
<feature type="transmembrane region" description="Helical" evidence="1">
    <location>
        <begin position="14"/>
        <end position="36"/>
    </location>
</feature>
<comment type="caution">
    <text evidence="2">The sequence shown here is derived from an EMBL/GenBank/DDBJ whole genome shotgun (WGS) entry which is preliminary data.</text>
</comment>
<keyword evidence="1" id="KW-0472">Membrane</keyword>
<proteinExistence type="predicted"/>
<evidence type="ECO:0000313" key="2">
    <source>
        <dbReference type="EMBL" id="GGP05609.1"/>
    </source>
</evidence>